<feature type="transmembrane region" description="Helical" evidence="4">
    <location>
        <begin position="250"/>
        <end position="271"/>
    </location>
</feature>
<evidence type="ECO:0000256" key="1">
    <source>
        <dbReference type="ARBA" id="ARBA00006739"/>
    </source>
</evidence>
<evidence type="ECO:0000256" key="2">
    <source>
        <dbReference type="ARBA" id="ARBA00022676"/>
    </source>
</evidence>
<keyword evidence="4" id="KW-0472">Membrane</keyword>
<dbReference type="CDD" id="cd04186">
    <property type="entry name" value="GT_2_like_c"/>
    <property type="match status" value="1"/>
</dbReference>
<reference evidence="6" key="2">
    <citation type="submission" date="2021-08" db="EMBL/GenBank/DDBJ databases">
        <authorList>
            <person name="Dalcin Martins P."/>
        </authorList>
    </citation>
    <scope>NUCLEOTIDE SEQUENCE</scope>
    <source>
        <strain evidence="6">MAG_39</strain>
    </source>
</reference>
<evidence type="ECO:0000313" key="7">
    <source>
        <dbReference type="Proteomes" id="UP000705867"/>
    </source>
</evidence>
<dbReference type="InterPro" id="IPR001173">
    <property type="entry name" value="Glyco_trans_2-like"/>
</dbReference>
<dbReference type="EMBL" id="JAIOIV010000158">
    <property type="protein sequence ID" value="MBZ0158510.1"/>
    <property type="molecule type" value="Genomic_DNA"/>
</dbReference>
<evidence type="ECO:0000259" key="5">
    <source>
        <dbReference type="Pfam" id="PF00535"/>
    </source>
</evidence>
<dbReference type="Proteomes" id="UP000705867">
    <property type="component" value="Unassembled WGS sequence"/>
</dbReference>
<sequence length="334" mass="37250">MPKVSIIIVNFNGERVIRECLTSLAGQSFRDFEVVLVDNGSADRSVTAVEDFLKESGSALRVKLITLPENRGFTGGNIEGLRHCSGEYIALLNNDTEVEERWLEELVAAMESHPGAGICASKMIAHDTGRIDSAGDIFSTALKGFKRGEGEPGERYCEEEYVFGACAGAALYRRSMLEEIGFLDEDFFLIHEDTDLNLRAQLTGWRTVYVPSAVVFHKVRASIGAMSDTAVYYSLRNSDFVRIKNIPAGVFLRCLPALVAGVIAEFVYFSLKHRRPGLYVKAKRDALLLLPRMLRKRSEIMKKRKVTGGSLYSLMTPAWQNDFLKARLDKLLHG</sequence>
<gene>
    <name evidence="6" type="ORF">K8I29_20125</name>
</gene>
<feature type="domain" description="Glycosyltransferase 2-like" evidence="5">
    <location>
        <begin position="5"/>
        <end position="181"/>
    </location>
</feature>
<dbReference type="InterPro" id="IPR029044">
    <property type="entry name" value="Nucleotide-diphossugar_trans"/>
</dbReference>
<keyword evidence="2" id="KW-0328">Glycosyltransferase</keyword>
<keyword evidence="3" id="KW-0808">Transferase</keyword>
<protein>
    <submittedName>
        <fullName evidence="6">Glycosyltransferase family 2 protein</fullName>
    </submittedName>
</protein>
<comment type="caution">
    <text evidence="6">The sequence shown here is derived from an EMBL/GenBank/DDBJ whole genome shotgun (WGS) entry which is preliminary data.</text>
</comment>
<dbReference type="Pfam" id="PF00535">
    <property type="entry name" value="Glycos_transf_2"/>
    <property type="match status" value="1"/>
</dbReference>
<evidence type="ECO:0000256" key="4">
    <source>
        <dbReference type="SAM" id="Phobius"/>
    </source>
</evidence>
<keyword evidence="4" id="KW-0812">Transmembrane</keyword>
<organism evidence="6 7">
    <name type="scientific">Candidatus Nitrobium versatile</name>
    <dbReference type="NCBI Taxonomy" id="2884831"/>
    <lineage>
        <taxon>Bacteria</taxon>
        <taxon>Pseudomonadati</taxon>
        <taxon>Nitrospirota</taxon>
        <taxon>Nitrospiria</taxon>
        <taxon>Nitrospirales</taxon>
        <taxon>Nitrospiraceae</taxon>
        <taxon>Candidatus Nitrobium</taxon>
    </lineage>
</organism>
<name>A0A953M3X7_9BACT</name>
<accession>A0A953M3X7</accession>
<evidence type="ECO:0000256" key="3">
    <source>
        <dbReference type="ARBA" id="ARBA00022679"/>
    </source>
</evidence>
<keyword evidence="4" id="KW-1133">Transmembrane helix</keyword>
<dbReference type="AlphaFoldDB" id="A0A953M3X7"/>
<evidence type="ECO:0000313" key="6">
    <source>
        <dbReference type="EMBL" id="MBZ0158510.1"/>
    </source>
</evidence>
<dbReference type="SUPFAM" id="SSF53448">
    <property type="entry name" value="Nucleotide-diphospho-sugar transferases"/>
    <property type="match status" value="1"/>
</dbReference>
<proteinExistence type="inferred from homology"/>
<dbReference type="GO" id="GO:0016757">
    <property type="term" value="F:glycosyltransferase activity"/>
    <property type="evidence" value="ECO:0007669"/>
    <property type="project" value="UniProtKB-KW"/>
</dbReference>
<dbReference type="PANTHER" id="PTHR43179:SF12">
    <property type="entry name" value="GALACTOFURANOSYLTRANSFERASE GLFT2"/>
    <property type="match status" value="1"/>
</dbReference>
<dbReference type="Gene3D" id="3.90.550.10">
    <property type="entry name" value="Spore Coat Polysaccharide Biosynthesis Protein SpsA, Chain A"/>
    <property type="match status" value="1"/>
</dbReference>
<comment type="similarity">
    <text evidence="1">Belongs to the glycosyltransferase 2 family.</text>
</comment>
<reference evidence="6" key="1">
    <citation type="journal article" date="2021" name="bioRxiv">
        <title>Unraveling nitrogen, sulfur and carbon metabolic pathways and microbial community transcriptional responses to substrate deprivation and toxicity stresses in a bioreactor mimicking anoxic brackish coastal sediment conditions.</title>
        <authorList>
            <person name="Martins P.D."/>
            <person name="Echeveste M.J."/>
            <person name="Arshad A."/>
            <person name="Kurth J."/>
            <person name="Ouboter H."/>
            <person name="Jetten M.S.M."/>
            <person name="Welte C.U."/>
        </authorList>
    </citation>
    <scope>NUCLEOTIDE SEQUENCE</scope>
    <source>
        <strain evidence="6">MAG_39</strain>
    </source>
</reference>
<dbReference type="PANTHER" id="PTHR43179">
    <property type="entry name" value="RHAMNOSYLTRANSFERASE WBBL"/>
    <property type="match status" value="1"/>
</dbReference>